<dbReference type="EMBL" id="JBANAX010000436">
    <property type="protein sequence ID" value="KAL1208874.1"/>
    <property type="molecule type" value="Genomic_DNA"/>
</dbReference>
<feature type="region of interest" description="Disordered" evidence="1">
    <location>
        <begin position="171"/>
        <end position="191"/>
    </location>
</feature>
<dbReference type="InterPro" id="IPR012340">
    <property type="entry name" value="NA-bd_OB-fold"/>
</dbReference>
<keyword evidence="3" id="KW-1185">Reference proteome</keyword>
<feature type="region of interest" description="Disordered" evidence="1">
    <location>
        <begin position="118"/>
        <end position="148"/>
    </location>
</feature>
<dbReference type="Proteomes" id="UP001558713">
    <property type="component" value="Unassembled WGS sequence"/>
</dbReference>
<organism evidence="2 3">
    <name type="scientific">Cardamine amara subsp. amara</name>
    <dbReference type="NCBI Taxonomy" id="228776"/>
    <lineage>
        <taxon>Eukaryota</taxon>
        <taxon>Viridiplantae</taxon>
        <taxon>Streptophyta</taxon>
        <taxon>Embryophyta</taxon>
        <taxon>Tracheophyta</taxon>
        <taxon>Spermatophyta</taxon>
        <taxon>Magnoliopsida</taxon>
        <taxon>eudicotyledons</taxon>
        <taxon>Gunneridae</taxon>
        <taxon>Pentapetalae</taxon>
        <taxon>rosids</taxon>
        <taxon>malvids</taxon>
        <taxon>Brassicales</taxon>
        <taxon>Brassicaceae</taxon>
        <taxon>Cardamineae</taxon>
        <taxon>Cardamine</taxon>
    </lineage>
</organism>
<evidence type="ECO:0000256" key="1">
    <source>
        <dbReference type="SAM" id="MobiDB-lite"/>
    </source>
</evidence>
<gene>
    <name evidence="2" type="ORF">V5N11_010551</name>
</gene>
<reference evidence="2 3" key="1">
    <citation type="submission" date="2024-04" db="EMBL/GenBank/DDBJ databases">
        <title>Genome assembly C_amara_ONT_v2.</title>
        <authorList>
            <person name="Yant L."/>
            <person name="Moore C."/>
            <person name="Slenker M."/>
        </authorList>
    </citation>
    <scope>NUCLEOTIDE SEQUENCE [LARGE SCALE GENOMIC DNA]</scope>
    <source>
        <tissue evidence="2">Leaf</tissue>
    </source>
</reference>
<dbReference type="Gene3D" id="2.40.50.140">
    <property type="entry name" value="Nucleic acid-binding proteins"/>
    <property type="match status" value="1"/>
</dbReference>
<dbReference type="AlphaFoldDB" id="A0ABD1AX49"/>
<evidence type="ECO:0000313" key="2">
    <source>
        <dbReference type="EMBL" id="KAL1208874.1"/>
    </source>
</evidence>
<evidence type="ECO:0000313" key="3">
    <source>
        <dbReference type="Proteomes" id="UP001558713"/>
    </source>
</evidence>
<dbReference type="SUPFAM" id="SSF50249">
    <property type="entry name" value="Nucleic acid-binding proteins"/>
    <property type="match status" value="1"/>
</dbReference>
<feature type="compositionally biased region" description="Polar residues" evidence="1">
    <location>
        <begin position="118"/>
        <end position="135"/>
    </location>
</feature>
<proteinExistence type="predicted"/>
<feature type="compositionally biased region" description="Polar residues" evidence="1">
    <location>
        <begin position="99"/>
        <end position="108"/>
    </location>
</feature>
<sequence>MHVRVMDNTTDTKCILFDTTATELIGQSANLLLNGVYDDSMQDPEKLPIAIRNLVGKTVQLLICVEKDNISGANDTYRVGKIWPGTDVEKIDDTHDSEGTTNSSQITLGRQDILMLTNSSEASTLSGSTANTPSSKRTKEEELEGSSTSKKICLKTIKLEKLEEKKNVNLEYVQEMKPKAQDPTEVETNGR</sequence>
<protein>
    <submittedName>
        <fullName evidence="2">Uncharacterized protein</fullName>
    </submittedName>
</protein>
<comment type="caution">
    <text evidence="2">The sequence shown here is derived from an EMBL/GenBank/DDBJ whole genome shotgun (WGS) entry which is preliminary data.</text>
</comment>
<name>A0ABD1AX49_CARAN</name>
<feature type="region of interest" description="Disordered" evidence="1">
    <location>
        <begin position="90"/>
        <end position="109"/>
    </location>
</feature>
<accession>A0ABD1AX49</accession>